<feature type="compositionally biased region" description="Low complexity" evidence="1">
    <location>
        <begin position="732"/>
        <end position="752"/>
    </location>
</feature>
<feature type="non-terminal residue" evidence="2">
    <location>
        <position position="1056"/>
    </location>
</feature>
<name>A0A0S4J9W0_BODSA</name>
<feature type="region of interest" description="Disordered" evidence="1">
    <location>
        <begin position="667"/>
        <end position="780"/>
    </location>
</feature>
<dbReference type="VEuPathDB" id="TriTrypDB:BSAL_86110"/>
<dbReference type="Proteomes" id="UP000051952">
    <property type="component" value="Unassembled WGS sequence"/>
</dbReference>
<feature type="compositionally biased region" description="Low complexity" evidence="1">
    <location>
        <begin position="683"/>
        <end position="710"/>
    </location>
</feature>
<evidence type="ECO:0000256" key="1">
    <source>
        <dbReference type="SAM" id="MobiDB-lite"/>
    </source>
</evidence>
<feature type="compositionally biased region" description="Polar residues" evidence="1">
    <location>
        <begin position="711"/>
        <end position="725"/>
    </location>
</feature>
<evidence type="ECO:0000313" key="3">
    <source>
        <dbReference type="Proteomes" id="UP000051952"/>
    </source>
</evidence>
<reference evidence="3" key="1">
    <citation type="submission" date="2015-09" db="EMBL/GenBank/DDBJ databases">
        <authorList>
            <consortium name="Pathogen Informatics"/>
        </authorList>
    </citation>
    <scope>NUCLEOTIDE SEQUENCE [LARGE SCALE GENOMIC DNA]</scope>
    <source>
        <strain evidence="3">Lake Konstanz</strain>
    </source>
</reference>
<protein>
    <submittedName>
        <fullName evidence="2">Uncharacterized protein</fullName>
    </submittedName>
</protein>
<keyword evidence="3" id="KW-1185">Reference proteome</keyword>
<dbReference type="EMBL" id="CYKH01001036">
    <property type="protein sequence ID" value="CUG79441.1"/>
    <property type="molecule type" value="Genomic_DNA"/>
</dbReference>
<evidence type="ECO:0000313" key="2">
    <source>
        <dbReference type="EMBL" id="CUG79441.1"/>
    </source>
</evidence>
<gene>
    <name evidence="2" type="ORF">BSAL_86110</name>
</gene>
<accession>A0A0S4J9W0</accession>
<sequence length="1056" mass="109376">MKGVGSTLTIYGTVLNSSSTTGAATIVVGGGGVLQRHCLGGGSVAISNSGGKVISICGYGQFHITEGTVDTLTTSGSGSSSVVVNYGAVLTSLVVNDSDSTTVRVMGYVGNITIGASVAGTVKIVLESGASCGPITRQSSNAHRAVASMTMSFLLNASSSSISYIDLGENALIAVSILLQNVVFVSATTNSVGIDGQSAFCLFNSTASMFVNVVVVNSTFVLPRAYSFLLTAGAFYCPNMTASLFSVRINTTGASVFLVAPTSVSSTSAVFSLRNSSIYLSEVGSMFTVSGTLGTAHLQSLSTNVTVVGCSSFDPIIRIISTTTTISLTIVQGVWTSTTSAVQFVGTFISPIVTIDFMQFIVPASCTATAPPRAVVEFRGVDGNTSRSDSSVVNALLVMTSSSVDFLPSSLLSTTGMTLLSFVLFNGTALSLRSSSVLIAACSSPQSYNGRVSAIEIVGANVLNSKMEVQSMFTHGSFVGDRRGEESDDDLPPSSRFSAITTTSSIGFINDSTLVARCFDVPSTSVSFMDLSCVVSNSSITIALVAIRQSSNSSIAFLNVSHILSRSNTVELMHSNIKVFEIISTAVGSEAFASAGGIRLVCSFVGVIPMSVGHLDPSLSSVVSTINAPNCPASKRSLLSSPLLLDEASPIPVSCWGTFTLSETVTRPTPTDDMSRSTSHNATHSVDSLSLSVTLSSTSSHSESPFTSTFGGTVSASPTPSVTPTRSKRTISRPSASPSMTSSQSPSNASSPTLTFSPSQELSLTPTNSSTPQTETVGSPNMSVTLSCVAPETGFGEVLTSSADVSLRCDAAKYQLVGKLNMTANTADDVRSWLYPCIEMRASGGSRGQTTVHPSSLLSGDGPWVLVVSYALDASWVLHKPYIHSDNTIGDHSLLSSLPLVNVTQDDGDHLKETIIPPLWLTTRNISTIPALLVRDPNSYIWVNKSNLFSTTTGSLILWMTVKPKYATTTSMTAVASCGGTHVPVEFSILWPQKVLSAAAQAIGGAVAVAGPFTGDPTAAAALAMVSLLSCSGSTPALSSFSYVVSVFFNLGAAVM</sequence>
<proteinExistence type="predicted"/>
<dbReference type="AlphaFoldDB" id="A0A0S4J9W0"/>
<feature type="compositionally biased region" description="Polar residues" evidence="1">
    <location>
        <begin position="753"/>
        <end position="780"/>
    </location>
</feature>
<organism evidence="2 3">
    <name type="scientific">Bodo saltans</name>
    <name type="common">Flagellated protozoan</name>
    <dbReference type="NCBI Taxonomy" id="75058"/>
    <lineage>
        <taxon>Eukaryota</taxon>
        <taxon>Discoba</taxon>
        <taxon>Euglenozoa</taxon>
        <taxon>Kinetoplastea</taxon>
        <taxon>Metakinetoplastina</taxon>
        <taxon>Eubodonida</taxon>
        <taxon>Bodonidae</taxon>
        <taxon>Bodo</taxon>
    </lineage>
</organism>